<dbReference type="OrthoDB" id="4437257at2759"/>
<dbReference type="HOGENOM" id="CLU_836729_0_0_1"/>
<feature type="region of interest" description="Disordered" evidence="1">
    <location>
        <begin position="1"/>
        <end position="58"/>
    </location>
</feature>
<feature type="compositionally biased region" description="Polar residues" evidence="1">
    <location>
        <begin position="33"/>
        <end position="49"/>
    </location>
</feature>
<dbReference type="eggNOG" id="ENOG502T231">
    <property type="taxonomic scope" value="Eukaryota"/>
</dbReference>
<accession>Q0CTH0</accession>
<feature type="compositionally biased region" description="Acidic residues" evidence="1">
    <location>
        <begin position="9"/>
        <end position="18"/>
    </location>
</feature>
<evidence type="ECO:0000313" key="3">
    <source>
        <dbReference type="EMBL" id="EAU36288.1"/>
    </source>
</evidence>
<gene>
    <name evidence="3" type="ORF">ATEG_03014</name>
</gene>
<organism evidence="3 4">
    <name type="scientific">Aspergillus terreus (strain NIH 2624 / FGSC A1156)</name>
    <dbReference type="NCBI Taxonomy" id="341663"/>
    <lineage>
        <taxon>Eukaryota</taxon>
        <taxon>Fungi</taxon>
        <taxon>Dikarya</taxon>
        <taxon>Ascomycota</taxon>
        <taxon>Pezizomycotina</taxon>
        <taxon>Eurotiomycetes</taxon>
        <taxon>Eurotiomycetidae</taxon>
        <taxon>Eurotiales</taxon>
        <taxon>Aspergillaceae</taxon>
        <taxon>Aspergillus</taxon>
        <taxon>Aspergillus subgen. Circumdati</taxon>
    </lineage>
</organism>
<reference evidence="4" key="1">
    <citation type="submission" date="2005-09" db="EMBL/GenBank/DDBJ databases">
        <title>Annotation of the Aspergillus terreus NIH2624 genome.</title>
        <authorList>
            <person name="Birren B.W."/>
            <person name="Lander E.S."/>
            <person name="Galagan J.E."/>
            <person name="Nusbaum C."/>
            <person name="Devon K."/>
            <person name="Henn M."/>
            <person name="Ma L.-J."/>
            <person name="Jaffe D.B."/>
            <person name="Butler J."/>
            <person name="Alvarez P."/>
            <person name="Gnerre S."/>
            <person name="Grabherr M."/>
            <person name="Kleber M."/>
            <person name="Mauceli E.W."/>
            <person name="Brockman W."/>
            <person name="Rounsley S."/>
            <person name="Young S.K."/>
            <person name="LaButti K."/>
            <person name="Pushparaj V."/>
            <person name="DeCaprio D."/>
            <person name="Crawford M."/>
            <person name="Koehrsen M."/>
            <person name="Engels R."/>
            <person name="Montgomery P."/>
            <person name="Pearson M."/>
            <person name="Howarth C."/>
            <person name="Larson L."/>
            <person name="Luoma S."/>
            <person name="White J."/>
            <person name="Alvarado L."/>
            <person name="Kodira C.D."/>
            <person name="Zeng Q."/>
            <person name="Oleary S."/>
            <person name="Yandava C."/>
            <person name="Denning D.W."/>
            <person name="Nierman W.C."/>
            <person name="Milne T."/>
            <person name="Madden K."/>
        </authorList>
    </citation>
    <scope>NUCLEOTIDE SEQUENCE [LARGE SCALE GENOMIC DNA]</scope>
    <source>
        <strain evidence="4">NIH 2624 / FGSC A1156</strain>
    </source>
</reference>
<name>Q0CTH0_ASPTN</name>
<proteinExistence type="predicted"/>
<evidence type="ECO:0000313" key="4">
    <source>
        <dbReference type="Proteomes" id="UP000007963"/>
    </source>
</evidence>
<dbReference type="AlphaFoldDB" id="Q0CTH0"/>
<dbReference type="EMBL" id="CH476597">
    <property type="protein sequence ID" value="EAU36288.1"/>
    <property type="molecule type" value="Genomic_DNA"/>
</dbReference>
<evidence type="ECO:0000259" key="2">
    <source>
        <dbReference type="Pfam" id="PF25545"/>
    </source>
</evidence>
<sequence length="332" mass="37855">MSNWQDDWHEQEDWEDYDSYQSGSHSETEDNESSSPTVLTPSTDSSARPTDTDAKPLSASDGAVYLTALRSRNVASCPKDIPWQGQLKDLHTGYADQPGSSELYSRSLIHAKAIRDRYWNEHTFHQVTPFFLTEWLVSISSLRLCVDSPWTVEPLPCSASDAPVLRAPRPRVTTGLQSFHFLTGKALRDLQPYMSPIECDQALAFPFVAVEIAPEGSVLGARQNLYNAAVMLQNLRFLWERTHFDAKGFDRIIRALTVTISRNVVEVYGHWTVYENGEVLYIHAKMHSWWLTDKNEDWYRARCGLEECCWWMTGKSEAWIPESMKVLKEAAG</sequence>
<dbReference type="Pfam" id="PF25545">
    <property type="entry name" value="DUF7924"/>
    <property type="match status" value="1"/>
</dbReference>
<dbReference type="RefSeq" id="XP_001212192.1">
    <property type="nucleotide sequence ID" value="XM_001212192.1"/>
</dbReference>
<dbReference type="Proteomes" id="UP000007963">
    <property type="component" value="Unassembled WGS sequence"/>
</dbReference>
<protein>
    <recommendedName>
        <fullName evidence="2">DUF7924 domain-containing protein</fullName>
    </recommendedName>
</protein>
<dbReference type="VEuPathDB" id="FungiDB:ATEG_03014"/>
<dbReference type="GeneID" id="4317881"/>
<evidence type="ECO:0000256" key="1">
    <source>
        <dbReference type="SAM" id="MobiDB-lite"/>
    </source>
</evidence>
<dbReference type="InterPro" id="IPR057684">
    <property type="entry name" value="DUF7924"/>
</dbReference>
<feature type="domain" description="DUF7924" evidence="2">
    <location>
        <begin position="159"/>
        <end position="312"/>
    </location>
</feature>